<gene>
    <name evidence="4" type="ORF">BGZ70_001807</name>
</gene>
<dbReference type="InterPro" id="IPR036300">
    <property type="entry name" value="MIR_dom_sf"/>
</dbReference>
<dbReference type="Proteomes" id="UP000738359">
    <property type="component" value="Unassembled WGS sequence"/>
</dbReference>
<keyword evidence="1" id="KW-0732">Signal</keyword>
<dbReference type="SMART" id="SM00472">
    <property type="entry name" value="MIR"/>
    <property type="match status" value="2"/>
</dbReference>
<evidence type="ECO:0000313" key="4">
    <source>
        <dbReference type="EMBL" id="KAF9949360.1"/>
    </source>
</evidence>
<reference evidence="4" key="1">
    <citation type="journal article" date="2020" name="Fungal Divers.">
        <title>Resolving the Mortierellaceae phylogeny through synthesis of multi-gene phylogenetics and phylogenomics.</title>
        <authorList>
            <person name="Vandepol N."/>
            <person name="Liber J."/>
            <person name="Desiro A."/>
            <person name="Na H."/>
            <person name="Kennedy M."/>
            <person name="Barry K."/>
            <person name="Grigoriev I.V."/>
            <person name="Miller A.N."/>
            <person name="O'Donnell K."/>
            <person name="Stajich J.E."/>
            <person name="Bonito G."/>
        </authorList>
    </citation>
    <scope>NUCLEOTIDE SEQUENCE</scope>
    <source>
        <strain evidence="4">CK1249</strain>
    </source>
</reference>
<name>A0A9P6IV90_MORAP</name>
<evidence type="ECO:0000256" key="2">
    <source>
        <dbReference type="ARBA" id="ARBA00022737"/>
    </source>
</evidence>
<dbReference type="InterPro" id="IPR016093">
    <property type="entry name" value="MIR_motif"/>
</dbReference>
<keyword evidence="5" id="KW-1185">Reference proteome</keyword>
<proteinExistence type="predicted"/>
<accession>A0A9P6IV90</accession>
<evidence type="ECO:0000313" key="5">
    <source>
        <dbReference type="Proteomes" id="UP000738359"/>
    </source>
</evidence>
<organism evidence="4 5">
    <name type="scientific">Mortierella alpina</name>
    <name type="common">Oleaginous fungus</name>
    <name type="synonym">Mortierella renispora</name>
    <dbReference type="NCBI Taxonomy" id="64518"/>
    <lineage>
        <taxon>Eukaryota</taxon>
        <taxon>Fungi</taxon>
        <taxon>Fungi incertae sedis</taxon>
        <taxon>Mucoromycota</taxon>
        <taxon>Mortierellomycotina</taxon>
        <taxon>Mortierellomycetes</taxon>
        <taxon>Mortierellales</taxon>
        <taxon>Mortierellaceae</taxon>
        <taxon>Mortierella</taxon>
    </lineage>
</organism>
<dbReference type="SUPFAM" id="SSF82109">
    <property type="entry name" value="MIR domain"/>
    <property type="match status" value="1"/>
</dbReference>
<comment type="caution">
    <text evidence="4">The sequence shown here is derived from an EMBL/GenBank/DDBJ whole genome shotgun (WGS) entry which is preliminary data.</text>
</comment>
<protein>
    <recommendedName>
        <fullName evidence="3">MIR domain-containing protein</fullName>
    </recommendedName>
</protein>
<feature type="domain" description="MIR" evidence="3">
    <location>
        <begin position="46"/>
        <end position="101"/>
    </location>
</feature>
<evidence type="ECO:0000256" key="1">
    <source>
        <dbReference type="ARBA" id="ARBA00022729"/>
    </source>
</evidence>
<dbReference type="AlphaFoldDB" id="A0A9P6IV90"/>
<dbReference type="PANTHER" id="PTHR46809">
    <property type="entry name" value="STROMAL CELL-DERIVED FACTOR 2-LIKE PROTEIN"/>
    <property type="match status" value="1"/>
</dbReference>
<dbReference type="Gene3D" id="2.80.10.50">
    <property type="match status" value="2"/>
</dbReference>
<dbReference type="OrthoDB" id="5588846at2759"/>
<evidence type="ECO:0000259" key="3">
    <source>
        <dbReference type="PROSITE" id="PS50919"/>
    </source>
</evidence>
<sequence>MPFPVFNNIGDDHFVHMGSKICLRHLASGRYVRSSARAYQGGSGQQVVLPYGSRVRLYHMATFKWLHSHQVKSPSSGQNEVSAYGNDNLSDNNDNWIVEKVDGGSGDWHANDQFLLRHEGTGAYLHSHDVQFENFWEVTTFAGDAGDRNNIFGTRFG</sequence>
<dbReference type="EMBL" id="JAAAHY010001417">
    <property type="protein sequence ID" value="KAF9949360.1"/>
    <property type="molecule type" value="Genomic_DNA"/>
</dbReference>
<dbReference type="PANTHER" id="PTHR46809:SF2">
    <property type="entry name" value="GH21273P"/>
    <property type="match status" value="1"/>
</dbReference>
<dbReference type="PROSITE" id="PS50919">
    <property type="entry name" value="MIR"/>
    <property type="match status" value="1"/>
</dbReference>
<keyword evidence="2" id="KW-0677">Repeat</keyword>